<evidence type="ECO:0000313" key="1">
    <source>
        <dbReference type="EMBL" id="PNP56232.1"/>
    </source>
</evidence>
<proteinExistence type="predicted"/>
<dbReference type="AlphaFoldDB" id="A0A2K0UEP9"/>
<name>A0A2K0UEP9_TRIHA</name>
<dbReference type="EMBL" id="MTYI01000048">
    <property type="protein sequence ID" value="PNP56232.1"/>
    <property type="molecule type" value="Genomic_DNA"/>
</dbReference>
<accession>A0A2K0UEP9</accession>
<sequence>MTQTGGVSPFDIPKDTPYDDPRIIACTNALFQVGIQMRIGIPREVDPRDLAIINLGQNAYGVDFNMYYSDITVIENDPVKWGYSDNWKIWE</sequence>
<evidence type="ECO:0000313" key="2">
    <source>
        <dbReference type="Proteomes" id="UP000236290"/>
    </source>
</evidence>
<dbReference type="OrthoDB" id="3235083at2759"/>
<protein>
    <submittedName>
        <fullName evidence="1">Uncharacterized protein</fullName>
    </submittedName>
</protein>
<organism evidence="1 2">
    <name type="scientific">Trichoderma harzianum</name>
    <name type="common">Hypocrea lixii</name>
    <dbReference type="NCBI Taxonomy" id="5544"/>
    <lineage>
        <taxon>Eukaryota</taxon>
        <taxon>Fungi</taxon>
        <taxon>Dikarya</taxon>
        <taxon>Ascomycota</taxon>
        <taxon>Pezizomycotina</taxon>
        <taxon>Sordariomycetes</taxon>
        <taxon>Hypocreomycetidae</taxon>
        <taxon>Hypocreales</taxon>
        <taxon>Hypocreaceae</taxon>
        <taxon>Trichoderma</taxon>
    </lineage>
</organism>
<comment type="caution">
    <text evidence="1">The sequence shown here is derived from an EMBL/GenBank/DDBJ whole genome shotgun (WGS) entry which is preliminary data.</text>
</comment>
<reference evidence="1 2" key="1">
    <citation type="submission" date="2017-02" db="EMBL/GenBank/DDBJ databases">
        <title>Genomes of Trichoderma spp. with biocontrol activity.</title>
        <authorList>
            <person name="Gardiner D."/>
            <person name="Kazan K."/>
            <person name="Vos C."/>
            <person name="Harvey P."/>
        </authorList>
    </citation>
    <scope>NUCLEOTIDE SEQUENCE [LARGE SCALE GENOMIC DNA]</scope>
    <source>
        <strain evidence="1 2">Tr1</strain>
    </source>
</reference>
<dbReference type="Proteomes" id="UP000236290">
    <property type="component" value="Unassembled WGS sequence"/>
</dbReference>
<gene>
    <name evidence="1" type="ORF">THARTR1_03757</name>
</gene>